<evidence type="ECO:0000256" key="2">
    <source>
        <dbReference type="ARBA" id="ARBA00022691"/>
    </source>
</evidence>
<dbReference type="SMART" id="SM00729">
    <property type="entry name" value="Elp3"/>
    <property type="match status" value="1"/>
</dbReference>
<feature type="domain" description="Radical SAM core" evidence="8">
    <location>
        <begin position="326"/>
        <end position="600"/>
    </location>
</feature>
<feature type="binding site" evidence="6">
    <location>
        <position position="340"/>
    </location>
    <ligand>
        <name>[4Fe-4S] cluster</name>
        <dbReference type="ChEBI" id="CHEBI:49883"/>
        <note>4Fe-4S-S-AdoMet</note>
    </ligand>
</feature>
<dbReference type="InterPro" id="IPR023404">
    <property type="entry name" value="rSAM_horseshoe"/>
</dbReference>
<keyword evidence="4 6" id="KW-0408">Iron</keyword>
<comment type="cofactor">
    <cofactor evidence="6">
        <name>[4Fe-4S] cluster</name>
        <dbReference type="ChEBI" id="CHEBI:49883"/>
    </cofactor>
    <text evidence="6">Binds 1 [4Fe-4S] cluster. The cluster is coordinated with 3 cysteines and an exchangeable S-adenosyl-L-methionine.</text>
</comment>
<dbReference type="InterPro" id="IPR058240">
    <property type="entry name" value="rSAM_sf"/>
</dbReference>
<organism evidence="9 10">
    <name type="scientific">Anaeromyxobacter oryzae</name>
    <dbReference type="NCBI Taxonomy" id="2918170"/>
    <lineage>
        <taxon>Bacteria</taxon>
        <taxon>Pseudomonadati</taxon>
        <taxon>Myxococcota</taxon>
        <taxon>Myxococcia</taxon>
        <taxon>Myxococcales</taxon>
        <taxon>Cystobacterineae</taxon>
        <taxon>Anaeromyxobacteraceae</taxon>
        <taxon>Anaeromyxobacter</taxon>
    </lineage>
</organism>
<keyword evidence="10" id="KW-1185">Reference proteome</keyword>
<feature type="region of interest" description="Disordered" evidence="7">
    <location>
        <begin position="1"/>
        <end position="23"/>
    </location>
</feature>
<dbReference type="InterPro" id="IPR022946">
    <property type="entry name" value="UPF0313"/>
</dbReference>
<dbReference type="InterPro" id="IPR020612">
    <property type="entry name" value="Methylthiotransferase_CS"/>
</dbReference>
<evidence type="ECO:0000256" key="6">
    <source>
        <dbReference type="HAMAP-Rule" id="MF_01251"/>
    </source>
</evidence>
<sequence length="664" mass="73516">MYPPAMTRLPVVQQARARPPPPGPEVFLPTAPAEVRARGWTGLDVLLVTGDAYVDHPSFGAAVIGRVLEAAGYRVGIVAQPDWRTTKDLVRLGRPNLFVGVTSGAMDSMVNHYTAHKRPRSDDAYTPGGVAGRRPDRATTVYARLLREAFGPTLPIVIGGIEASLRRIAHYDYWDDRVLPSVLVPSGADLLVYGQGEKPILEIARRLASGEDICGLVDVPGTALAVPDLAMAMLEGRERGVVELPAYEEITVDKRRFAEFSRLYHLEHNGENARILVQPHGRGEKARFVVVNPPMPSPTTEELDRIAELPYVREAHPSYGGAHIPALEQIRWSVQILRGCAAGCAFCCITEHQGRDIASRSEASVVREIETLARKESFKGTITDVGGATANMWQMRCTSEEAHAACRRPSCVFPTVCQFFETDHGPLIDLYAKAKAVKGVKHLFVGSGVRYDLAQADEKNGARYLKTLVANHVSGQLKVAPEHVCEPVLKVMKKPAVASFERFRRDFERYTKEAGKEQYLVPYFISSHPGSSLEEAVQLMEYLQDNRWKPQQVQDFMPTPMTLASDIYWSGYHPMTGKPVHVTRDMEEKRMQKALLRWGDPKNRPLVEKALRKTGRLKPGEWLGPGMRPRRKPGASPSTAGAAPVGSGSREQREGRRTGPHRGR</sequence>
<keyword evidence="2 6" id="KW-0949">S-adenosyl-L-methionine</keyword>
<feature type="binding site" evidence="6">
    <location>
        <position position="347"/>
    </location>
    <ligand>
        <name>[4Fe-4S] cluster</name>
        <dbReference type="ChEBI" id="CHEBI:49883"/>
        <note>4Fe-4S-S-AdoMet</note>
    </ligand>
</feature>
<dbReference type="InterPro" id="IPR024560">
    <property type="entry name" value="UPF0313_C"/>
</dbReference>
<dbReference type="NCBIfam" id="TIGR03904">
    <property type="entry name" value="SAM_YgiQ"/>
    <property type="match status" value="1"/>
</dbReference>
<dbReference type="PANTHER" id="PTHR32331:SF0">
    <property type="entry name" value="UPF0313 PROTEIN YGIQ"/>
    <property type="match status" value="1"/>
</dbReference>
<dbReference type="PROSITE" id="PS51918">
    <property type="entry name" value="RADICAL_SAM"/>
    <property type="match status" value="1"/>
</dbReference>
<gene>
    <name evidence="9" type="ORF">AMOR_25850</name>
</gene>
<evidence type="ECO:0000256" key="7">
    <source>
        <dbReference type="SAM" id="MobiDB-lite"/>
    </source>
</evidence>
<accession>A0ABN6MRG6</accession>
<dbReference type="HAMAP" id="MF_01251">
    <property type="entry name" value="UPF0313"/>
    <property type="match status" value="1"/>
</dbReference>
<keyword evidence="1 6" id="KW-0004">4Fe-4S</keyword>
<dbReference type="Gene3D" id="3.80.30.20">
    <property type="entry name" value="tm_1862 like domain"/>
    <property type="match status" value="1"/>
</dbReference>
<dbReference type="SFLD" id="SFLDG01082">
    <property type="entry name" value="B12-binding_domain_containing"/>
    <property type="match status" value="1"/>
</dbReference>
<evidence type="ECO:0000256" key="3">
    <source>
        <dbReference type="ARBA" id="ARBA00022723"/>
    </source>
</evidence>
<dbReference type="PROSITE" id="PS01278">
    <property type="entry name" value="MTTASE_RADICAL"/>
    <property type="match status" value="1"/>
</dbReference>
<proteinExistence type="inferred from homology"/>
<dbReference type="InterPro" id="IPR006638">
    <property type="entry name" value="Elp3/MiaA/NifB-like_rSAM"/>
</dbReference>
<evidence type="ECO:0000313" key="10">
    <source>
        <dbReference type="Proteomes" id="UP001162891"/>
    </source>
</evidence>
<dbReference type="PANTHER" id="PTHR32331">
    <property type="entry name" value="UPF0313 PROTEIN YGIQ"/>
    <property type="match status" value="1"/>
</dbReference>
<dbReference type="EMBL" id="AP025591">
    <property type="protein sequence ID" value="BDG03589.1"/>
    <property type="molecule type" value="Genomic_DNA"/>
</dbReference>
<keyword evidence="3 6" id="KW-0479">Metal-binding</keyword>
<feature type="compositionally biased region" description="Low complexity" evidence="7">
    <location>
        <begin position="634"/>
        <end position="649"/>
    </location>
</feature>
<dbReference type="InterPro" id="IPR013704">
    <property type="entry name" value="UPF0313_N"/>
</dbReference>
<dbReference type="Pfam" id="PF08497">
    <property type="entry name" value="Radical_SAM_N"/>
    <property type="match status" value="1"/>
</dbReference>
<dbReference type="Pfam" id="PF11842">
    <property type="entry name" value="DUF3362"/>
    <property type="match status" value="1"/>
</dbReference>
<evidence type="ECO:0000259" key="8">
    <source>
        <dbReference type="PROSITE" id="PS51918"/>
    </source>
</evidence>
<comment type="similarity">
    <text evidence="6">Belongs to the UPF0313 family.</text>
</comment>
<evidence type="ECO:0000256" key="5">
    <source>
        <dbReference type="ARBA" id="ARBA00023014"/>
    </source>
</evidence>
<dbReference type="SFLD" id="SFLDS00029">
    <property type="entry name" value="Radical_SAM"/>
    <property type="match status" value="1"/>
</dbReference>
<dbReference type="SUPFAM" id="SSF102114">
    <property type="entry name" value="Radical SAM enzymes"/>
    <property type="match status" value="1"/>
</dbReference>
<dbReference type="Proteomes" id="UP001162891">
    <property type="component" value="Chromosome"/>
</dbReference>
<evidence type="ECO:0000256" key="1">
    <source>
        <dbReference type="ARBA" id="ARBA00022485"/>
    </source>
</evidence>
<name>A0ABN6MRG6_9BACT</name>
<feature type="region of interest" description="Disordered" evidence="7">
    <location>
        <begin position="611"/>
        <end position="664"/>
    </location>
</feature>
<dbReference type="SFLD" id="SFLDG01069">
    <property type="entry name" value="UPF0313"/>
    <property type="match status" value="1"/>
</dbReference>
<reference evidence="10" key="1">
    <citation type="journal article" date="2022" name="Int. J. Syst. Evol. Microbiol.">
        <title>Anaeromyxobacter oryzae sp. nov., Anaeromyxobacter diazotrophicus sp. nov. and Anaeromyxobacter paludicola sp. nov., isolated from paddy soils.</title>
        <authorList>
            <person name="Itoh H."/>
            <person name="Xu Z."/>
            <person name="Mise K."/>
            <person name="Masuda Y."/>
            <person name="Ushijima N."/>
            <person name="Hayakawa C."/>
            <person name="Shiratori Y."/>
            <person name="Senoo K."/>
        </authorList>
    </citation>
    <scope>NUCLEOTIDE SEQUENCE [LARGE SCALE GENOMIC DNA]</scope>
    <source>
        <strain evidence="10">Red232</strain>
    </source>
</reference>
<dbReference type="InterPro" id="IPR007197">
    <property type="entry name" value="rSAM"/>
</dbReference>
<protein>
    <submittedName>
        <fullName evidence="9">UPF0313 protein</fullName>
    </submittedName>
</protein>
<evidence type="ECO:0000313" key="9">
    <source>
        <dbReference type="EMBL" id="BDG03589.1"/>
    </source>
</evidence>
<evidence type="ECO:0000256" key="4">
    <source>
        <dbReference type="ARBA" id="ARBA00023004"/>
    </source>
</evidence>
<keyword evidence="5 6" id="KW-0411">Iron-sulfur</keyword>
<feature type="binding site" evidence="6">
    <location>
        <position position="344"/>
    </location>
    <ligand>
        <name>[4Fe-4S] cluster</name>
        <dbReference type="ChEBI" id="CHEBI:49883"/>
        <note>4Fe-4S-S-AdoMet</note>
    </ligand>
</feature>